<evidence type="ECO:0000313" key="9">
    <source>
        <dbReference type="EMBL" id="VAW93584.1"/>
    </source>
</evidence>
<evidence type="ECO:0000256" key="1">
    <source>
        <dbReference type="ARBA" id="ARBA00001946"/>
    </source>
</evidence>
<evidence type="ECO:0000256" key="3">
    <source>
        <dbReference type="ARBA" id="ARBA00022679"/>
    </source>
</evidence>
<organism evidence="9">
    <name type="scientific">hydrothermal vent metagenome</name>
    <dbReference type="NCBI Taxonomy" id="652676"/>
    <lineage>
        <taxon>unclassified sequences</taxon>
        <taxon>metagenomes</taxon>
        <taxon>ecological metagenomes</taxon>
    </lineage>
</organism>
<protein>
    <submittedName>
        <fullName evidence="9">UPF0061 protein YdiU</fullName>
    </submittedName>
</protein>
<dbReference type="InterPro" id="IPR003846">
    <property type="entry name" value="SelO"/>
</dbReference>
<name>A0A3B1AI74_9ZZZZ</name>
<evidence type="ECO:0000256" key="4">
    <source>
        <dbReference type="ARBA" id="ARBA00022695"/>
    </source>
</evidence>
<dbReference type="PANTHER" id="PTHR32057">
    <property type="entry name" value="PROTEIN ADENYLYLTRANSFERASE SELO, MITOCHONDRIAL"/>
    <property type="match status" value="1"/>
</dbReference>
<dbReference type="AlphaFoldDB" id="A0A3B1AI74"/>
<dbReference type="GO" id="GO:0046872">
    <property type="term" value="F:metal ion binding"/>
    <property type="evidence" value="ECO:0007669"/>
    <property type="project" value="UniProtKB-KW"/>
</dbReference>
<sequence>MFHIPFKNQYTTLGSSFYAETMPTAVANPGLINFNEDLAAALNITTAQLDPNDLAAFFSGNRITEGSTPLAMAYAGHQFGNFVPQLGDGRAILLGDIVTSDGVNFDVQLKGSGPTVYSRNGDGRAALGPVLREYLVSEAMASLGVPTTRALAAVTTGEQVAREHLLPGGVITRVARSFVRVGTFQYFAARGDLDAVRNLADYVIEHNYPQLRDADNPYVALFKIVMDKQAALIAQWMQFGFIHGVMNTDNMSIAGETIDYGPCAFMDDYKHNKVFSSIDRNGRYAYNNQAAIGLWNLTRLAECLAPLFSQDEDSAVEVAKDILTGYQDIYEQYWLENMRAKLGLSTDVNKNIVAEDKVLIDSLLDLMEQRQADFTLTFFYLSQIKLGLLEHASGKHNELHDLFDNAIQLADWLSKWQQRLNHETISNEQTQANMQAVNPVYIPRNHQIEAAIRAAEDRLNFSVFHDLLEVLQNPFEQQKGKDKYMLPPQADEVVRQTFCGT</sequence>
<keyword evidence="6" id="KW-0547">Nucleotide-binding</keyword>
<accession>A0A3B1AI74</accession>
<evidence type="ECO:0000256" key="2">
    <source>
        <dbReference type="ARBA" id="ARBA00009747"/>
    </source>
</evidence>
<keyword evidence="8" id="KW-0460">Magnesium</keyword>
<dbReference type="Pfam" id="PF02696">
    <property type="entry name" value="SelO"/>
    <property type="match status" value="1"/>
</dbReference>
<comment type="cofactor">
    <cofactor evidence="1">
        <name>Mg(2+)</name>
        <dbReference type="ChEBI" id="CHEBI:18420"/>
    </cofactor>
</comment>
<gene>
    <name evidence="9" type="ORF">MNBD_GAMMA21-3072</name>
</gene>
<comment type="similarity">
    <text evidence="2">Belongs to the SELO family.</text>
</comment>
<dbReference type="GO" id="GO:0005524">
    <property type="term" value="F:ATP binding"/>
    <property type="evidence" value="ECO:0007669"/>
    <property type="project" value="UniProtKB-KW"/>
</dbReference>
<dbReference type="EMBL" id="UOFR01000020">
    <property type="protein sequence ID" value="VAW93584.1"/>
    <property type="molecule type" value="Genomic_DNA"/>
</dbReference>
<keyword evidence="7" id="KW-0067">ATP-binding</keyword>
<dbReference type="HAMAP" id="MF_00692">
    <property type="entry name" value="SelO"/>
    <property type="match status" value="1"/>
</dbReference>
<evidence type="ECO:0000256" key="7">
    <source>
        <dbReference type="ARBA" id="ARBA00022840"/>
    </source>
</evidence>
<reference evidence="9" key="1">
    <citation type="submission" date="2018-06" db="EMBL/GenBank/DDBJ databases">
        <authorList>
            <person name="Zhirakovskaya E."/>
        </authorList>
    </citation>
    <scope>NUCLEOTIDE SEQUENCE</scope>
</reference>
<dbReference type="PANTHER" id="PTHR32057:SF14">
    <property type="entry name" value="PROTEIN ADENYLYLTRANSFERASE SELO, MITOCHONDRIAL"/>
    <property type="match status" value="1"/>
</dbReference>
<evidence type="ECO:0000256" key="8">
    <source>
        <dbReference type="ARBA" id="ARBA00022842"/>
    </source>
</evidence>
<evidence type="ECO:0000256" key="6">
    <source>
        <dbReference type="ARBA" id="ARBA00022741"/>
    </source>
</evidence>
<proteinExistence type="inferred from homology"/>
<dbReference type="GO" id="GO:0070733">
    <property type="term" value="F:AMPylase activity"/>
    <property type="evidence" value="ECO:0007669"/>
    <property type="project" value="TreeGrafter"/>
</dbReference>
<evidence type="ECO:0000256" key="5">
    <source>
        <dbReference type="ARBA" id="ARBA00022723"/>
    </source>
</evidence>
<keyword evidence="3" id="KW-0808">Transferase</keyword>
<keyword evidence="5" id="KW-0479">Metal-binding</keyword>
<keyword evidence="4" id="KW-0548">Nucleotidyltransferase</keyword>
<dbReference type="NCBIfam" id="NF000658">
    <property type="entry name" value="PRK00029.1"/>
    <property type="match status" value="1"/>
</dbReference>